<dbReference type="Gene3D" id="3.40.630.90">
    <property type="match status" value="1"/>
</dbReference>
<dbReference type="PANTHER" id="PTHR47408:SF1">
    <property type="entry name" value="N-ACETYLTRANSFERASE DOMAIN-CONTAINING PROTEIN"/>
    <property type="match status" value="1"/>
</dbReference>
<evidence type="ECO:0000313" key="2">
    <source>
        <dbReference type="EMBL" id="KAK0402242.1"/>
    </source>
</evidence>
<dbReference type="InterPro" id="IPR041496">
    <property type="entry name" value="YitH/HolE_GNAT"/>
</dbReference>
<accession>A0AA39LLZ6</accession>
<keyword evidence="3" id="KW-1185">Reference proteome</keyword>
<dbReference type="PANTHER" id="PTHR47408">
    <property type="entry name" value="PROTEIN CBG01304-RELATED"/>
    <property type="match status" value="1"/>
</dbReference>
<dbReference type="InterPro" id="IPR016181">
    <property type="entry name" value="Acyl_CoA_acyltransferase"/>
</dbReference>
<name>A0AA39LLZ6_9BILA</name>
<organism evidence="2 3">
    <name type="scientific">Steinernema hermaphroditum</name>
    <dbReference type="NCBI Taxonomy" id="289476"/>
    <lineage>
        <taxon>Eukaryota</taxon>
        <taxon>Metazoa</taxon>
        <taxon>Ecdysozoa</taxon>
        <taxon>Nematoda</taxon>
        <taxon>Chromadorea</taxon>
        <taxon>Rhabditida</taxon>
        <taxon>Tylenchina</taxon>
        <taxon>Panagrolaimomorpha</taxon>
        <taxon>Strongyloidoidea</taxon>
        <taxon>Steinernematidae</taxon>
        <taxon>Steinernema</taxon>
    </lineage>
</organism>
<evidence type="ECO:0000259" key="1">
    <source>
        <dbReference type="Pfam" id="PF18014"/>
    </source>
</evidence>
<dbReference type="SUPFAM" id="SSF55729">
    <property type="entry name" value="Acyl-CoA N-acyltransferases (Nat)"/>
    <property type="match status" value="1"/>
</dbReference>
<dbReference type="Pfam" id="PF18014">
    <property type="entry name" value="Acetyltransf_18"/>
    <property type="match status" value="1"/>
</dbReference>
<dbReference type="Proteomes" id="UP001175271">
    <property type="component" value="Unassembled WGS sequence"/>
</dbReference>
<dbReference type="EMBL" id="JAUCMV010000004">
    <property type="protein sequence ID" value="KAK0402242.1"/>
    <property type="molecule type" value="Genomic_DNA"/>
</dbReference>
<protein>
    <recommendedName>
        <fullName evidence="1">YitH/HolE acetyltransferase (GNAT) domain-containing protein</fullName>
    </recommendedName>
</protein>
<sequence length="317" mass="35520">MLPDSYELVVNPPQKMWEEIVTQIHDELSWKMSFHDYQCYLDGYGTENFKFLVAIDKATGKPASCICGALFPKQNGSPQLYTIGMYYTHPELRASGLGLGRILFDELTKIANGTNRFLNAAPVMAKKYAERSGFDQFSPWSLVAIVAQAKDCDISKIDVFPDVSVVDLNGVELEELDEYDRSVGGGISRIEFLQRWLTQDDSFNKFAINEVGNVVGYCNARIVCGNHVVLGPFYADSADIASSLMRHTLESVPDFLSRNQLVAYISSENKAGMEMFKKMVNGEVNTDRLMPRQFDKQIIDSSGDKVYAITETDTSFI</sequence>
<dbReference type="CDD" id="cd04301">
    <property type="entry name" value="NAT_SF"/>
    <property type="match status" value="1"/>
</dbReference>
<feature type="domain" description="YitH/HolE acetyltransferase (GNAT)" evidence="1">
    <location>
        <begin position="185"/>
        <end position="291"/>
    </location>
</feature>
<gene>
    <name evidence="2" type="ORF">QR680_016224</name>
</gene>
<comment type="caution">
    <text evidence="2">The sequence shown here is derived from an EMBL/GenBank/DDBJ whole genome shotgun (WGS) entry which is preliminary data.</text>
</comment>
<proteinExistence type="predicted"/>
<dbReference type="AlphaFoldDB" id="A0AA39LLZ6"/>
<reference evidence="2" key="1">
    <citation type="submission" date="2023-06" db="EMBL/GenBank/DDBJ databases">
        <title>Genomic analysis of the entomopathogenic nematode Steinernema hermaphroditum.</title>
        <authorList>
            <person name="Schwarz E.M."/>
            <person name="Heppert J.K."/>
            <person name="Baniya A."/>
            <person name="Schwartz H.T."/>
            <person name="Tan C.-H."/>
            <person name="Antoshechkin I."/>
            <person name="Sternberg P.W."/>
            <person name="Goodrich-Blair H."/>
            <person name="Dillman A.R."/>
        </authorList>
    </citation>
    <scope>NUCLEOTIDE SEQUENCE</scope>
    <source>
        <strain evidence="2">PS9179</strain>
        <tissue evidence="2">Whole animal</tissue>
    </source>
</reference>
<evidence type="ECO:0000313" key="3">
    <source>
        <dbReference type="Proteomes" id="UP001175271"/>
    </source>
</evidence>